<feature type="chain" id="PRO_5012368833" evidence="6">
    <location>
        <begin position="30"/>
        <end position="245"/>
    </location>
</feature>
<protein>
    <submittedName>
        <fullName evidence="8">Cell wall-associated hydrolase, NlpC family</fullName>
    </submittedName>
</protein>
<comment type="similarity">
    <text evidence="1">Belongs to the peptidase C40 family.</text>
</comment>
<sequence length="245" mass="27441">MGKLTAATWIPGAMLALGHLSLVPSTAQADYQTYYPQANPYPVQPVSYQPQNNRVFHVWNQPLAIPPEIEPYNDNNNSGFYNPQVEFNREGRAQPTSQAIYQAPRYQAPPPRPQSSSRKLNPAREEILKAAYRSLGIGYRWGGNTPREGFDCSGLTKFTHKNVNLSIPRTALEQSKASRTIKRQELKPGDMIFFRTSGKSVNHVGIYVGDGKFIHAASGGGKVTLDDLRRAYWQQRLVKYGTFLA</sequence>
<name>A0A1T4W488_9GAMM</name>
<reference evidence="8 9" key="1">
    <citation type="submission" date="2017-02" db="EMBL/GenBank/DDBJ databases">
        <authorList>
            <person name="Peterson S.W."/>
        </authorList>
    </citation>
    <scope>NUCLEOTIDE SEQUENCE [LARGE SCALE GENOMIC DNA]</scope>
    <source>
        <strain evidence="8 9">ATCC 49788</strain>
    </source>
</reference>
<evidence type="ECO:0000259" key="7">
    <source>
        <dbReference type="PROSITE" id="PS51935"/>
    </source>
</evidence>
<evidence type="ECO:0000313" key="8">
    <source>
        <dbReference type="EMBL" id="SKA72134.1"/>
    </source>
</evidence>
<dbReference type="EMBL" id="FUYB01000003">
    <property type="protein sequence ID" value="SKA72134.1"/>
    <property type="molecule type" value="Genomic_DNA"/>
</dbReference>
<keyword evidence="9" id="KW-1185">Reference proteome</keyword>
<feature type="domain" description="NlpC/P60" evidence="7">
    <location>
        <begin position="121"/>
        <end position="244"/>
    </location>
</feature>
<proteinExistence type="inferred from homology"/>
<dbReference type="Proteomes" id="UP000190460">
    <property type="component" value="Unassembled WGS sequence"/>
</dbReference>
<evidence type="ECO:0000256" key="2">
    <source>
        <dbReference type="ARBA" id="ARBA00022670"/>
    </source>
</evidence>
<evidence type="ECO:0000313" key="9">
    <source>
        <dbReference type="Proteomes" id="UP000190460"/>
    </source>
</evidence>
<dbReference type="GO" id="GO:0006508">
    <property type="term" value="P:proteolysis"/>
    <property type="evidence" value="ECO:0007669"/>
    <property type="project" value="UniProtKB-KW"/>
</dbReference>
<dbReference type="STRING" id="92487.SAMN02745130_00986"/>
<dbReference type="InterPro" id="IPR051202">
    <property type="entry name" value="Peptidase_C40"/>
</dbReference>
<dbReference type="InterPro" id="IPR038765">
    <property type="entry name" value="Papain-like_cys_pep_sf"/>
</dbReference>
<feature type="signal peptide" evidence="6">
    <location>
        <begin position="1"/>
        <end position="29"/>
    </location>
</feature>
<dbReference type="OrthoDB" id="9807055at2"/>
<dbReference type="Gene3D" id="3.90.1720.10">
    <property type="entry name" value="endopeptidase domain like (from Nostoc punctiforme)"/>
    <property type="match status" value="1"/>
</dbReference>
<evidence type="ECO:0000256" key="3">
    <source>
        <dbReference type="ARBA" id="ARBA00022801"/>
    </source>
</evidence>
<keyword evidence="6" id="KW-0732">Signal</keyword>
<dbReference type="PROSITE" id="PS51935">
    <property type="entry name" value="NLPC_P60"/>
    <property type="match status" value="1"/>
</dbReference>
<dbReference type="PANTHER" id="PTHR47053">
    <property type="entry name" value="MUREIN DD-ENDOPEPTIDASE MEPH-RELATED"/>
    <property type="match status" value="1"/>
</dbReference>
<evidence type="ECO:0000256" key="4">
    <source>
        <dbReference type="ARBA" id="ARBA00022807"/>
    </source>
</evidence>
<keyword evidence="4" id="KW-0788">Thiol protease</keyword>
<keyword evidence="3 8" id="KW-0378">Hydrolase</keyword>
<evidence type="ECO:0000256" key="5">
    <source>
        <dbReference type="SAM" id="MobiDB-lite"/>
    </source>
</evidence>
<feature type="region of interest" description="Disordered" evidence="5">
    <location>
        <begin position="102"/>
        <end position="121"/>
    </location>
</feature>
<accession>A0A1T4W488</accession>
<dbReference type="SUPFAM" id="SSF54001">
    <property type="entry name" value="Cysteine proteinases"/>
    <property type="match status" value="1"/>
</dbReference>
<dbReference type="InterPro" id="IPR000064">
    <property type="entry name" value="NLP_P60_dom"/>
</dbReference>
<dbReference type="Pfam" id="PF00877">
    <property type="entry name" value="NLPC_P60"/>
    <property type="match status" value="1"/>
</dbReference>
<dbReference type="PANTHER" id="PTHR47053:SF1">
    <property type="entry name" value="MUREIN DD-ENDOPEPTIDASE MEPH-RELATED"/>
    <property type="match status" value="1"/>
</dbReference>
<gene>
    <name evidence="8" type="ORF">SAMN02745130_00986</name>
</gene>
<evidence type="ECO:0000256" key="6">
    <source>
        <dbReference type="SAM" id="SignalP"/>
    </source>
</evidence>
<dbReference type="AlphaFoldDB" id="A0A1T4W488"/>
<organism evidence="8 9">
    <name type="scientific">Thiothrix eikelboomii</name>
    <dbReference type="NCBI Taxonomy" id="92487"/>
    <lineage>
        <taxon>Bacteria</taxon>
        <taxon>Pseudomonadati</taxon>
        <taxon>Pseudomonadota</taxon>
        <taxon>Gammaproteobacteria</taxon>
        <taxon>Thiotrichales</taxon>
        <taxon>Thiotrichaceae</taxon>
        <taxon>Thiothrix</taxon>
    </lineage>
</organism>
<dbReference type="GO" id="GO:0008234">
    <property type="term" value="F:cysteine-type peptidase activity"/>
    <property type="evidence" value="ECO:0007669"/>
    <property type="project" value="UniProtKB-KW"/>
</dbReference>
<keyword evidence="2" id="KW-0645">Protease</keyword>
<dbReference type="RefSeq" id="WP_078921472.1">
    <property type="nucleotide sequence ID" value="NZ_FUYB01000003.1"/>
</dbReference>
<evidence type="ECO:0000256" key="1">
    <source>
        <dbReference type="ARBA" id="ARBA00007074"/>
    </source>
</evidence>